<gene>
    <name evidence="1" type="ORF">S12H4_46664</name>
</gene>
<organism evidence="1">
    <name type="scientific">marine sediment metagenome</name>
    <dbReference type="NCBI Taxonomy" id="412755"/>
    <lineage>
        <taxon>unclassified sequences</taxon>
        <taxon>metagenomes</taxon>
        <taxon>ecological metagenomes</taxon>
    </lineage>
</organism>
<sequence length="39" mass="4473">MALIDKYATPKARLMVILRGLSPAELRLVLRFAEFLARE</sequence>
<dbReference type="AlphaFoldDB" id="X1TGS2"/>
<dbReference type="EMBL" id="BARW01028982">
    <property type="protein sequence ID" value="GAJ04498.1"/>
    <property type="molecule type" value="Genomic_DNA"/>
</dbReference>
<evidence type="ECO:0000313" key="1">
    <source>
        <dbReference type="EMBL" id="GAJ04498.1"/>
    </source>
</evidence>
<accession>X1TGS2</accession>
<reference evidence="1" key="1">
    <citation type="journal article" date="2014" name="Front. Microbiol.">
        <title>High frequency of phylogenetically diverse reductive dehalogenase-homologous genes in deep subseafloor sedimentary metagenomes.</title>
        <authorList>
            <person name="Kawai M."/>
            <person name="Futagami T."/>
            <person name="Toyoda A."/>
            <person name="Takaki Y."/>
            <person name="Nishi S."/>
            <person name="Hori S."/>
            <person name="Arai W."/>
            <person name="Tsubouchi T."/>
            <person name="Morono Y."/>
            <person name="Uchiyama I."/>
            <person name="Ito T."/>
            <person name="Fujiyama A."/>
            <person name="Inagaki F."/>
            <person name="Takami H."/>
        </authorList>
    </citation>
    <scope>NUCLEOTIDE SEQUENCE</scope>
    <source>
        <strain evidence="1">Expedition CK06-06</strain>
    </source>
</reference>
<proteinExistence type="predicted"/>
<name>X1TGS2_9ZZZZ</name>
<comment type="caution">
    <text evidence="1">The sequence shown here is derived from an EMBL/GenBank/DDBJ whole genome shotgun (WGS) entry which is preliminary data.</text>
</comment>
<protein>
    <submittedName>
        <fullName evidence="1">Uncharacterized protein</fullName>
    </submittedName>
</protein>